<dbReference type="PANTHER" id="PTHR12358:SF54">
    <property type="entry name" value="SPHINGOSINE KINASE RELATED PROTEIN"/>
    <property type="match status" value="1"/>
</dbReference>
<proteinExistence type="inferred from homology"/>
<evidence type="ECO:0000256" key="2">
    <source>
        <dbReference type="ARBA" id="ARBA00005983"/>
    </source>
</evidence>
<evidence type="ECO:0000256" key="8">
    <source>
        <dbReference type="ARBA" id="ARBA00023264"/>
    </source>
</evidence>
<reference evidence="10 11" key="1">
    <citation type="journal article" date="2025" name="Anaerobe">
        <title>Description of Anaerococcus kampingiae sp. nov., Anaerococcus groningensis sp. nov., Anaerococcus martiniensis sp. nov., and Anaerococcus cruorum sp. nov., isolated from human clinical specimens.</title>
        <authorList>
            <person name="Boiten K.E."/>
            <person name="Meijer J."/>
            <person name="van Wezel E.M."/>
            <person name="Veloo A.C.M."/>
        </authorList>
    </citation>
    <scope>NUCLEOTIDE SEQUENCE [LARGE SCALE GENOMIC DNA]</scope>
    <source>
        <strain evidence="10 11">ENR1039</strain>
    </source>
</reference>
<evidence type="ECO:0000256" key="1">
    <source>
        <dbReference type="ARBA" id="ARBA00001946"/>
    </source>
</evidence>
<keyword evidence="8" id="KW-1208">Phospholipid metabolism</keyword>
<evidence type="ECO:0000259" key="9">
    <source>
        <dbReference type="PROSITE" id="PS50146"/>
    </source>
</evidence>
<keyword evidence="5 10" id="KW-0418">Kinase</keyword>
<dbReference type="GO" id="GO:0016301">
    <property type="term" value="F:kinase activity"/>
    <property type="evidence" value="ECO:0007669"/>
    <property type="project" value="UniProtKB-KW"/>
</dbReference>
<gene>
    <name evidence="10" type="ORF">ACCQ40_06875</name>
</gene>
<dbReference type="Gene3D" id="2.60.200.40">
    <property type="match status" value="1"/>
</dbReference>
<dbReference type="InterPro" id="IPR045540">
    <property type="entry name" value="YegS/DAGK_C"/>
</dbReference>
<sequence>MKKLFLISSNAGATEFYFNKNDIEKVYKNHGKEDEIIVYETKYKTHLEKIVNDFIKLDYKDKIIILLGGDGSLNEVANLCYGHDIALGLIPTGTGNDFAKNFDYKNFKIEDTFNINIKPIDLIKINDKYCVNITSLGFDTEVLLRAYQYLEKDKTLGKRAYIKAVREQVFHLTYNNLSMDLVLADDSKISFKDEFLISAICNGSYYGSGFNPAPAAKIDDGIINIVLAKKFPKLALPSLILKYKKGKHQSSKYLSELKVKSGTIKSDKEFLANIDGEIFKDKKINFEVVPKAINWAYFYK</sequence>
<organism evidence="10 11">
    <name type="scientific">Anaerococcus cruorum</name>
    <dbReference type="NCBI Taxonomy" id="3115617"/>
    <lineage>
        <taxon>Bacteria</taxon>
        <taxon>Bacillati</taxon>
        <taxon>Bacillota</taxon>
        <taxon>Tissierellia</taxon>
        <taxon>Tissierellales</taxon>
        <taxon>Peptoniphilaceae</taxon>
        <taxon>Anaerococcus</taxon>
    </lineage>
</organism>
<keyword evidence="3 10" id="KW-0808">Transferase</keyword>
<accession>A0ABW9MXF8</accession>
<comment type="caution">
    <text evidence="10">The sequence shown here is derived from an EMBL/GenBank/DDBJ whole genome shotgun (WGS) entry which is preliminary data.</text>
</comment>
<keyword evidence="7" id="KW-0444">Lipid biosynthesis</keyword>
<dbReference type="InterPro" id="IPR001206">
    <property type="entry name" value="Diacylglycerol_kinase_cat_dom"/>
</dbReference>
<dbReference type="InterPro" id="IPR016064">
    <property type="entry name" value="NAD/diacylglycerol_kinase_sf"/>
</dbReference>
<dbReference type="EC" id="2.7.1.-" evidence="10"/>
<dbReference type="InterPro" id="IPR017438">
    <property type="entry name" value="ATP-NAD_kinase_N"/>
</dbReference>
<dbReference type="Proteomes" id="UP001638015">
    <property type="component" value="Unassembled WGS sequence"/>
</dbReference>
<protein>
    <submittedName>
        <fullName evidence="10">Diacylglycerol kinase family protein</fullName>
        <ecNumber evidence="10">2.7.1.-</ecNumber>
    </submittedName>
</protein>
<dbReference type="PANTHER" id="PTHR12358">
    <property type="entry name" value="SPHINGOSINE KINASE"/>
    <property type="match status" value="1"/>
</dbReference>
<comment type="similarity">
    <text evidence="2">Belongs to the diacylglycerol/lipid kinase family.</text>
</comment>
<feature type="domain" description="DAGKc" evidence="9">
    <location>
        <begin position="1"/>
        <end position="129"/>
    </location>
</feature>
<keyword evidence="11" id="KW-1185">Reference proteome</keyword>
<dbReference type="Gene3D" id="3.40.50.10330">
    <property type="entry name" value="Probable inorganic polyphosphate/atp-NAD kinase, domain 1"/>
    <property type="match status" value="1"/>
</dbReference>
<evidence type="ECO:0000313" key="10">
    <source>
        <dbReference type="EMBL" id="MFO3716498.1"/>
    </source>
</evidence>
<evidence type="ECO:0000256" key="4">
    <source>
        <dbReference type="ARBA" id="ARBA00022741"/>
    </source>
</evidence>
<dbReference type="RefSeq" id="WP_410033159.1">
    <property type="nucleotide sequence ID" value="NZ_JBGMEH010000007.1"/>
</dbReference>
<evidence type="ECO:0000256" key="5">
    <source>
        <dbReference type="ARBA" id="ARBA00022777"/>
    </source>
</evidence>
<keyword evidence="7" id="KW-0443">Lipid metabolism</keyword>
<keyword evidence="6" id="KW-0067">ATP-binding</keyword>
<comment type="cofactor">
    <cofactor evidence="1">
        <name>Mg(2+)</name>
        <dbReference type="ChEBI" id="CHEBI:18420"/>
    </cofactor>
</comment>
<evidence type="ECO:0000256" key="3">
    <source>
        <dbReference type="ARBA" id="ARBA00022679"/>
    </source>
</evidence>
<evidence type="ECO:0000256" key="6">
    <source>
        <dbReference type="ARBA" id="ARBA00022840"/>
    </source>
</evidence>
<dbReference type="InterPro" id="IPR050187">
    <property type="entry name" value="Lipid_Phosphate_FormReg"/>
</dbReference>
<evidence type="ECO:0000256" key="7">
    <source>
        <dbReference type="ARBA" id="ARBA00023209"/>
    </source>
</evidence>
<dbReference type="EMBL" id="JBGMEH010000007">
    <property type="protein sequence ID" value="MFO3716498.1"/>
    <property type="molecule type" value="Genomic_DNA"/>
</dbReference>
<keyword evidence="7" id="KW-0594">Phospholipid biosynthesis</keyword>
<evidence type="ECO:0000313" key="11">
    <source>
        <dbReference type="Proteomes" id="UP001638015"/>
    </source>
</evidence>
<dbReference type="SUPFAM" id="SSF111331">
    <property type="entry name" value="NAD kinase/diacylglycerol kinase-like"/>
    <property type="match status" value="1"/>
</dbReference>
<dbReference type="PROSITE" id="PS50146">
    <property type="entry name" value="DAGK"/>
    <property type="match status" value="1"/>
</dbReference>
<name>A0ABW9MXF8_9FIRM</name>
<dbReference type="Pfam" id="PF19279">
    <property type="entry name" value="YegS_C"/>
    <property type="match status" value="1"/>
</dbReference>
<dbReference type="Pfam" id="PF00781">
    <property type="entry name" value="DAGK_cat"/>
    <property type="match status" value="1"/>
</dbReference>
<keyword evidence="4" id="KW-0547">Nucleotide-binding</keyword>